<reference evidence="14 15" key="1">
    <citation type="journal article" date="2007" name="Appl. Environ. Microbiol.">
        <title>Genome sequence of the cellulolytic gliding bacterium Cytophaga hutchinsonii.</title>
        <authorList>
            <person name="Xie G."/>
            <person name="Bruce D.C."/>
            <person name="Challacombe J.F."/>
            <person name="Chertkov O."/>
            <person name="Detter J.C."/>
            <person name="Gilna P."/>
            <person name="Han C.S."/>
            <person name="Lucas S."/>
            <person name="Misra M."/>
            <person name="Myers G.L."/>
            <person name="Richardson P."/>
            <person name="Tapia R."/>
            <person name="Thayer N."/>
            <person name="Thompson L.S."/>
            <person name="Brettin T.S."/>
            <person name="Henrissat B."/>
            <person name="Wilson D.B."/>
            <person name="McBride M.J."/>
        </authorList>
    </citation>
    <scope>NUCLEOTIDE SEQUENCE [LARGE SCALE GENOMIC DNA]</scope>
    <source>
        <strain evidence="15">ATCC 33406 / DSM 1761 / CIP 103989 / NBRC 15051 / NCIMB 9469 / D465</strain>
    </source>
</reference>
<dbReference type="GO" id="GO:0008360">
    <property type="term" value="P:regulation of cell shape"/>
    <property type="evidence" value="ECO:0007669"/>
    <property type="project" value="UniProtKB-KW"/>
</dbReference>
<dbReference type="InterPro" id="IPR036615">
    <property type="entry name" value="Mur_ligase_C_dom_sf"/>
</dbReference>
<dbReference type="FunFam" id="3.20.20.10:FF:000002">
    <property type="entry name" value="Alanine racemase"/>
    <property type="match status" value="1"/>
</dbReference>
<dbReference type="Gene3D" id="3.90.190.20">
    <property type="entry name" value="Mur ligase, C-terminal domain"/>
    <property type="match status" value="1"/>
</dbReference>
<accession>A0A6N4SWM6</accession>
<dbReference type="Pfam" id="PF08245">
    <property type="entry name" value="Mur_ligase_M"/>
    <property type="match status" value="1"/>
</dbReference>
<organism evidence="14 15">
    <name type="scientific">Cytophaga hutchinsonii (strain ATCC 33406 / DSM 1761 / CIP 103989 / NBRC 15051 / NCIMB 9469 / D465)</name>
    <dbReference type="NCBI Taxonomy" id="269798"/>
    <lineage>
        <taxon>Bacteria</taxon>
        <taxon>Pseudomonadati</taxon>
        <taxon>Bacteroidota</taxon>
        <taxon>Cytophagia</taxon>
        <taxon>Cytophagales</taxon>
        <taxon>Cytophagaceae</taxon>
        <taxon>Cytophaga</taxon>
    </lineage>
</organism>
<dbReference type="InterPro" id="IPR036565">
    <property type="entry name" value="Mur-like_cat_sf"/>
</dbReference>
<keyword evidence="7 10" id="KW-0413">Isomerase</keyword>
<dbReference type="GO" id="GO:0071555">
    <property type="term" value="P:cell wall organization"/>
    <property type="evidence" value="ECO:0007669"/>
    <property type="project" value="UniProtKB-KW"/>
</dbReference>
<dbReference type="InterPro" id="IPR009006">
    <property type="entry name" value="Ala_racemase/Decarboxylase_C"/>
</dbReference>
<dbReference type="GO" id="GO:0051301">
    <property type="term" value="P:cell division"/>
    <property type="evidence" value="ECO:0007669"/>
    <property type="project" value="UniProtKB-KW"/>
</dbReference>
<evidence type="ECO:0000313" key="14">
    <source>
        <dbReference type="EMBL" id="ABG60957.1"/>
    </source>
</evidence>
<dbReference type="Gene3D" id="2.40.37.10">
    <property type="entry name" value="Lyase, Ornithine Decarboxylase, Chain A, domain 1"/>
    <property type="match status" value="1"/>
</dbReference>
<dbReference type="PRINTS" id="PR00992">
    <property type="entry name" value="ALARACEMASE"/>
</dbReference>
<gene>
    <name evidence="14" type="primary">alr</name>
    <name evidence="14" type="ordered locus">CHU_3724</name>
</gene>
<evidence type="ECO:0000256" key="3">
    <source>
        <dbReference type="ARBA" id="ARBA00022618"/>
    </source>
</evidence>
<dbReference type="InterPro" id="IPR013221">
    <property type="entry name" value="Mur_ligase_cen"/>
</dbReference>
<dbReference type="NCBIfam" id="NF008897">
    <property type="entry name" value="PRK11930.1"/>
    <property type="match status" value="1"/>
</dbReference>
<dbReference type="GO" id="GO:0008784">
    <property type="term" value="F:alanine racemase activity"/>
    <property type="evidence" value="ECO:0007669"/>
    <property type="project" value="UniProtKB-UniRule"/>
</dbReference>
<dbReference type="SUPFAM" id="SSF53244">
    <property type="entry name" value="MurD-like peptide ligases, peptide-binding domain"/>
    <property type="match status" value="1"/>
</dbReference>
<dbReference type="GO" id="GO:0016881">
    <property type="term" value="F:acid-amino acid ligase activity"/>
    <property type="evidence" value="ECO:0007669"/>
    <property type="project" value="InterPro"/>
</dbReference>
<dbReference type="Gene3D" id="3.20.20.10">
    <property type="entry name" value="Alanine racemase"/>
    <property type="match status" value="1"/>
</dbReference>
<dbReference type="GO" id="GO:0005829">
    <property type="term" value="C:cytosol"/>
    <property type="evidence" value="ECO:0007669"/>
    <property type="project" value="TreeGrafter"/>
</dbReference>
<dbReference type="SUPFAM" id="SSF63418">
    <property type="entry name" value="MurE/MurF N-terminal domain"/>
    <property type="match status" value="1"/>
</dbReference>
<dbReference type="GO" id="GO:0005524">
    <property type="term" value="F:ATP binding"/>
    <property type="evidence" value="ECO:0007669"/>
    <property type="project" value="InterPro"/>
</dbReference>
<proteinExistence type="inferred from homology"/>
<dbReference type="InterPro" id="IPR000821">
    <property type="entry name" value="Ala_racemase"/>
</dbReference>
<feature type="domain" description="Alanine racemase C-terminal" evidence="13">
    <location>
        <begin position="715"/>
        <end position="840"/>
    </location>
</feature>
<dbReference type="NCBIfam" id="TIGR00492">
    <property type="entry name" value="alr"/>
    <property type="match status" value="1"/>
</dbReference>
<keyword evidence="8" id="KW-0131">Cell cycle</keyword>
<sequence>MYYWSITSNSQNLLNPYLHTMKSIDISVNELPGIVQGECIQQSTEPNTFIKQLVIDSRKLMAPAGAVFFAIDGKHHDGHAHITEMYKKGVRIFIVEKSISLNEIPQAACIRVKSSVSALQACAAYRRKQLDIPIVAITGSNAKTIVKEWLSQTVAADYSVVKSPRSYNSQIGVPLSVWALNERHTIGIFEAGISTTKEMQALQKVIEPTIGIFTNIGSAHDKGFKNREEKIQEKLKLFADCKVVIYCSDHEEIHAEITAQHLPTFNWSLQSSATIEYSIAAKDSFQTQIEVKTKEHQGFFYLPFVDDASIENALHVATTLFYLGYSIQEVSRKISGLQAVGMRLELKEANNDCYLIDDSYNNDLAGLSIALDFLEHVKQSEVKTVILSDVLESGLDSAVLYKEVASYLTTAQVQRVIAIGSQITELKKWYNGRAEYYPTTEAFIKDLTKTVFEKEIVLVKGARIFQFEKIVSRLQHKVHETVLEINLDALIHNLNVYRSKLKPDTKIMCMVKAFSYGSGGFEIAQLLQYHGVDYLAVAYADEGARLRENGITLPIMVMNPTLSSFDTILRYELEPEIYEPVLLKQIIEYAQAKQKHIGIHIKIDTGMKRLGFEKKDVTEIAQQLKHTEFVKVYSVFTHLAASDSAEHDAFTAHQLNLFDEVISLFQTTLNYSFIKHAANSSGIMRFKEAHYDMVRLGIGLYGVESAGLYQNELQAISVFKTHISQIKEITTEESVGYSRKGRVTKPSKIATIAVGYADGYNRRFGNGIGEVLVNGVRCPIIGNVCMDMSMVDVTDAHAAQGDEVILFGHNPTVSDLAKRIGTIPYEILTSVGARVKRIFYSE</sequence>
<keyword evidence="9" id="KW-0961">Cell wall biogenesis/degradation</keyword>
<dbReference type="EC" id="5.1.1.1" evidence="10"/>
<dbReference type="SUPFAM" id="SSF50621">
    <property type="entry name" value="Alanine racemase C-terminal domain-like"/>
    <property type="match status" value="1"/>
</dbReference>
<keyword evidence="15" id="KW-1185">Reference proteome</keyword>
<evidence type="ECO:0000256" key="11">
    <source>
        <dbReference type="PIRSR" id="PIRSR600821-50"/>
    </source>
</evidence>
<keyword evidence="5" id="KW-0133">Cell shape</keyword>
<comment type="catalytic activity">
    <reaction evidence="1 10">
        <text>L-alanine = D-alanine</text>
        <dbReference type="Rhea" id="RHEA:20249"/>
        <dbReference type="ChEBI" id="CHEBI:57416"/>
        <dbReference type="ChEBI" id="CHEBI:57972"/>
        <dbReference type="EC" id="5.1.1.1"/>
    </reaction>
</comment>
<comment type="pathway">
    <text evidence="10">Amino-acid biosynthesis; D-alanine biosynthesis; D-alanine from L-alanine: step 1/1.</text>
</comment>
<dbReference type="Pfam" id="PF01225">
    <property type="entry name" value="Mur_ligase"/>
    <property type="match status" value="1"/>
</dbReference>
<dbReference type="InterPro" id="IPR000713">
    <property type="entry name" value="Mur_ligase_N"/>
</dbReference>
<dbReference type="GO" id="GO:0009252">
    <property type="term" value="P:peptidoglycan biosynthetic process"/>
    <property type="evidence" value="ECO:0007669"/>
    <property type="project" value="UniProtKB-KW"/>
</dbReference>
<dbReference type="InterPro" id="IPR029066">
    <property type="entry name" value="PLP-binding_barrel"/>
</dbReference>
<dbReference type="KEGG" id="chu:CHU_3724"/>
<evidence type="ECO:0000256" key="7">
    <source>
        <dbReference type="ARBA" id="ARBA00023235"/>
    </source>
</evidence>
<dbReference type="SUPFAM" id="SSF51419">
    <property type="entry name" value="PLP-binding barrel"/>
    <property type="match status" value="1"/>
</dbReference>
<keyword evidence="4 10" id="KW-0663">Pyridoxal phosphate</keyword>
<evidence type="ECO:0000256" key="2">
    <source>
        <dbReference type="ARBA" id="ARBA00001933"/>
    </source>
</evidence>
<evidence type="ECO:0000256" key="12">
    <source>
        <dbReference type="PIRSR" id="PIRSR600821-52"/>
    </source>
</evidence>
<dbReference type="UniPathway" id="UPA00042">
    <property type="reaction ID" value="UER00497"/>
</dbReference>
<dbReference type="InterPro" id="IPR011079">
    <property type="entry name" value="Ala_racemase_C"/>
</dbReference>
<feature type="active site" description="Proton acceptor; specific for D-alanine" evidence="10">
    <location>
        <position position="512"/>
    </location>
</feature>
<name>A0A6N4SWM6_CYTH3</name>
<dbReference type="EMBL" id="CP000383">
    <property type="protein sequence ID" value="ABG60957.1"/>
    <property type="molecule type" value="Genomic_DNA"/>
</dbReference>
<evidence type="ECO:0000256" key="6">
    <source>
        <dbReference type="ARBA" id="ARBA00022984"/>
    </source>
</evidence>
<evidence type="ECO:0000256" key="10">
    <source>
        <dbReference type="HAMAP-Rule" id="MF_01201"/>
    </source>
</evidence>
<comment type="function">
    <text evidence="10">Catalyzes the interconversion of L-alanine and D-alanine. May also act on other amino acids.</text>
</comment>
<keyword evidence="3" id="KW-0132">Cell division</keyword>
<protein>
    <recommendedName>
        <fullName evidence="10">Alanine racemase</fullName>
        <ecNumber evidence="10">5.1.1.1</ecNumber>
    </recommendedName>
</protein>
<evidence type="ECO:0000259" key="13">
    <source>
        <dbReference type="SMART" id="SM01005"/>
    </source>
</evidence>
<comment type="similarity">
    <text evidence="10">Belongs to the alanine racemase family.</text>
</comment>
<dbReference type="Gene3D" id="3.40.1190.10">
    <property type="entry name" value="Mur-like, catalytic domain"/>
    <property type="match status" value="1"/>
</dbReference>
<dbReference type="InterPro" id="IPR004101">
    <property type="entry name" value="Mur_ligase_C"/>
</dbReference>
<dbReference type="Pfam" id="PF02875">
    <property type="entry name" value="Mur_ligase_C"/>
    <property type="match status" value="1"/>
</dbReference>
<feature type="binding site" evidence="10 12">
    <location>
        <position position="609"/>
    </location>
    <ligand>
        <name>substrate</name>
    </ligand>
</feature>
<evidence type="ECO:0000256" key="5">
    <source>
        <dbReference type="ARBA" id="ARBA00022960"/>
    </source>
</evidence>
<dbReference type="AlphaFoldDB" id="A0A6N4SWM6"/>
<dbReference type="Proteomes" id="UP000001822">
    <property type="component" value="Chromosome"/>
</dbReference>
<dbReference type="InterPro" id="IPR001608">
    <property type="entry name" value="Ala_racemase_N"/>
</dbReference>
<feature type="modified residue" description="N6-(pyridoxal phosphate)lysine" evidence="10 11">
    <location>
        <position position="512"/>
    </location>
</feature>
<dbReference type="SMART" id="SM01005">
    <property type="entry name" value="Ala_racemase_C"/>
    <property type="match status" value="1"/>
</dbReference>
<dbReference type="SUPFAM" id="SSF53623">
    <property type="entry name" value="MurD-like peptide ligases, catalytic domain"/>
    <property type="match status" value="1"/>
</dbReference>
<dbReference type="Pfam" id="PF00842">
    <property type="entry name" value="Ala_racemase_C"/>
    <property type="match status" value="1"/>
</dbReference>
<evidence type="ECO:0000256" key="9">
    <source>
        <dbReference type="ARBA" id="ARBA00023316"/>
    </source>
</evidence>
<dbReference type="CDD" id="cd00430">
    <property type="entry name" value="PLPDE_III_AR"/>
    <property type="match status" value="1"/>
</dbReference>
<dbReference type="Pfam" id="PF01168">
    <property type="entry name" value="Ala_racemase_N"/>
    <property type="match status" value="1"/>
</dbReference>
<comment type="cofactor">
    <cofactor evidence="2 10 11">
        <name>pyridoxal 5'-phosphate</name>
        <dbReference type="ChEBI" id="CHEBI:597326"/>
    </cofactor>
</comment>
<keyword evidence="6" id="KW-0573">Peptidoglycan synthesis</keyword>
<evidence type="ECO:0000256" key="4">
    <source>
        <dbReference type="ARBA" id="ARBA00022898"/>
    </source>
</evidence>
<feature type="binding site" evidence="10 12">
    <location>
        <position position="786"/>
    </location>
    <ligand>
        <name>substrate</name>
    </ligand>
</feature>
<dbReference type="HAMAP" id="MF_01201">
    <property type="entry name" value="Ala_racemase"/>
    <property type="match status" value="1"/>
</dbReference>
<dbReference type="Gene3D" id="3.40.1390.10">
    <property type="entry name" value="MurE/MurF, N-terminal domain"/>
    <property type="match status" value="1"/>
</dbReference>
<evidence type="ECO:0000256" key="1">
    <source>
        <dbReference type="ARBA" id="ARBA00000316"/>
    </source>
</evidence>
<evidence type="ECO:0000313" key="15">
    <source>
        <dbReference type="Proteomes" id="UP000001822"/>
    </source>
</evidence>
<dbReference type="GO" id="GO:0030632">
    <property type="term" value="P:D-alanine biosynthetic process"/>
    <property type="evidence" value="ECO:0007669"/>
    <property type="project" value="UniProtKB-UniRule"/>
</dbReference>
<dbReference type="InterPro" id="IPR035911">
    <property type="entry name" value="MurE/MurF_N"/>
</dbReference>
<feature type="active site" description="Proton acceptor; specific for L-alanine" evidence="10">
    <location>
        <position position="737"/>
    </location>
</feature>
<dbReference type="PANTHER" id="PTHR30511">
    <property type="entry name" value="ALANINE RACEMASE"/>
    <property type="match status" value="1"/>
</dbReference>
<evidence type="ECO:0000256" key="8">
    <source>
        <dbReference type="ARBA" id="ARBA00023306"/>
    </source>
</evidence>
<dbReference type="PANTHER" id="PTHR30511:SF0">
    <property type="entry name" value="ALANINE RACEMASE, CATABOLIC-RELATED"/>
    <property type="match status" value="1"/>
</dbReference>
<dbReference type="GO" id="GO:0030170">
    <property type="term" value="F:pyridoxal phosphate binding"/>
    <property type="evidence" value="ECO:0007669"/>
    <property type="project" value="UniProtKB-UniRule"/>
</dbReference>